<dbReference type="GO" id="GO:0003700">
    <property type="term" value="F:DNA-binding transcription factor activity"/>
    <property type="evidence" value="ECO:0007669"/>
    <property type="project" value="InterPro"/>
</dbReference>
<reference evidence="3 4" key="1">
    <citation type="submission" date="2016-12" db="EMBL/GenBank/DDBJ databases">
        <title>Trade-off between light-utilization and light-protection in marine flavobacteria.</title>
        <authorList>
            <person name="Kumagai Y."/>
            <person name="Yoshizawa S."/>
            <person name="Kogure K."/>
            <person name="Iwasaki W."/>
        </authorList>
    </citation>
    <scope>NUCLEOTIDE SEQUENCE [LARGE SCALE GENOMIC DNA]</scope>
    <source>
        <strain evidence="3 4">KCTC 12100</strain>
    </source>
</reference>
<keyword evidence="4" id="KW-1185">Reference proteome</keyword>
<accession>A0A2P6C8F0</accession>
<evidence type="ECO:0000313" key="4">
    <source>
        <dbReference type="Proteomes" id="UP000247345"/>
    </source>
</evidence>
<feature type="domain" description="HTH merR-type" evidence="2">
    <location>
        <begin position="10"/>
        <end position="80"/>
    </location>
</feature>
<dbReference type="Pfam" id="PF13411">
    <property type="entry name" value="MerR_1"/>
    <property type="match status" value="1"/>
</dbReference>
<gene>
    <name evidence="3" type="ORF">BTO14_14375</name>
</gene>
<keyword evidence="1" id="KW-0238">DNA-binding</keyword>
<dbReference type="SMART" id="SM00422">
    <property type="entry name" value="HTH_MERR"/>
    <property type="match status" value="1"/>
</dbReference>
<dbReference type="Proteomes" id="UP000247345">
    <property type="component" value="Unassembled WGS sequence"/>
</dbReference>
<dbReference type="GO" id="GO:0003677">
    <property type="term" value="F:DNA binding"/>
    <property type="evidence" value="ECO:0007669"/>
    <property type="project" value="UniProtKB-KW"/>
</dbReference>
<comment type="caution">
    <text evidence="3">The sequence shown here is derived from an EMBL/GenBank/DDBJ whole genome shotgun (WGS) entry which is preliminary data.</text>
</comment>
<dbReference type="OrthoDB" id="9810140at2"/>
<organism evidence="3 4">
    <name type="scientific">Polaribacter butkevichii</name>
    <dbReference type="NCBI Taxonomy" id="218490"/>
    <lineage>
        <taxon>Bacteria</taxon>
        <taxon>Pseudomonadati</taxon>
        <taxon>Bacteroidota</taxon>
        <taxon>Flavobacteriia</taxon>
        <taxon>Flavobacteriales</taxon>
        <taxon>Flavobacteriaceae</taxon>
    </lineage>
</organism>
<sequence>MHIDLPEKRYYKIGEVAKAFNVNTSLIRFWEKEFDIIKPKKNAKGNRLFTQEDIKNFKLIFSLVKERGFTLEGAKQKLKQNPESTIHNQDIINRLESVKAELIKIKNQL</sequence>
<dbReference type="PROSITE" id="PS50937">
    <property type="entry name" value="HTH_MERR_2"/>
    <property type="match status" value="1"/>
</dbReference>
<dbReference type="CDD" id="cd04765">
    <property type="entry name" value="HTH_MlrA-like_sg2"/>
    <property type="match status" value="1"/>
</dbReference>
<name>A0A2P6C8F0_9FLAO</name>
<dbReference type="Gene3D" id="1.10.1660.10">
    <property type="match status" value="1"/>
</dbReference>
<evidence type="ECO:0000313" key="3">
    <source>
        <dbReference type="EMBL" id="PQJ69207.1"/>
    </source>
</evidence>
<dbReference type="RefSeq" id="WP_105050139.1">
    <property type="nucleotide sequence ID" value="NZ_CP150661.1"/>
</dbReference>
<dbReference type="EMBL" id="MSCK01000002">
    <property type="protein sequence ID" value="PQJ69207.1"/>
    <property type="molecule type" value="Genomic_DNA"/>
</dbReference>
<evidence type="ECO:0000256" key="1">
    <source>
        <dbReference type="ARBA" id="ARBA00023125"/>
    </source>
</evidence>
<dbReference type="SUPFAM" id="SSF46955">
    <property type="entry name" value="Putative DNA-binding domain"/>
    <property type="match status" value="1"/>
</dbReference>
<dbReference type="PANTHER" id="PTHR30204">
    <property type="entry name" value="REDOX-CYCLING DRUG-SENSING TRANSCRIPTIONAL ACTIVATOR SOXR"/>
    <property type="match status" value="1"/>
</dbReference>
<evidence type="ECO:0000259" key="2">
    <source>
        <dbReference type="PROSITE" id="PS50937"/>
    </source>
</evidence>
<dbReference type="PANTHER" id="PTHR30204:SF15">
    <property type="entry name" value="BLL5018 PROTEIN"/>
    <property type="match status" value="1"/>
</dbReference>
<dbReference type="InterPro" id="IPR009061">
    <property type="entry name" value="DNA-bd_dom_put_sf"/>
</dbReference>
<protein>
    <submittedName>
        <fullName evidence="3">Transcriptional regulator</fullName>
    </submittedName>
</protein>
<proteinExistence type="predicted"/>
<dbReference type="AlphaFoldDB" id="A0A2P6C8F0"/>
<dbReference type="InterPro" id="IPR047057">
    <property type="entry name" value="MerR_fam"/>
</dbReference>
<dbReference type="InterPro" id="IPR000551">
    <property type="entry name" value="MerR-type_HTH_dom"/>
</dbReference>